<evidence type="ECO:0000256" key="1">
    <source>
        <dbReference type="ARBA" id="ARBA00010333"/>
    </source>
</evidence>
<dbReference type="SUPFAM" id="SSF53850">
    <property type="entry name" value="Periplasmic binding protein-like II"/>
    <property type="match status" value="1"/>
</dbReference>
<keyword evidence="3 5" id="KW-0732">Signal</keyword>
<evidence type="ECO:0000256" key="4">
    <source>
        <dbReference type="RuleBase" id="RU003744"/>
    </source>
</evidence>
<dbReference type="PROSITE" id="PS01039">
    <property type="entry name" value="SBP_BACTERIAL_3"/>
    <property type="match status" value="1"/>
</dbReference>
<dbReference type="CDD" id="cd13692">
    <property type="entry name" value="PBP2_BztA"/>
    <property type="match status" value="1"/>
</dbReference>
<evidence type="ECO:0000259" key="6">
    <source>
        <dbReference type="SMART" id="SM00062"/>
    </source>
</evidence>
<keyword evidence="2" id="KW-0813">Transport</keyword>
<dbReference type="GO" id="GO:0006865">
    <property type="term" value="P:amino acid transport"/>
    <property type="evidence" value="ECO:0007669"/>
    <property type="project" value="TreeGrafter"/>
</dbReference>
<name>A0AAU8II97_9BACL</name>
<dbReference type="SMART" id="SM00062">
    <property type="entry name" value="PBPb"/>
    <property type="match status" value="1"/>
</dbReference>
<feature type="chain" id="PRO_5043795692" evidence="5">
    <location>
        <begin position="24"/>
        <end position="357"/>
    </location>
</feature>
<evidence type="ECO:0000313" key="7">
    <source>
        <dbReference type="EMBL" id="XCJ17974.1"/>
    </source>
</evidence>
<protein>
    <submittedName>
        <fullName evidence="7">Amino acid ABC transporter substrate-binding protein</fullName>
    </submittedName>
</protein>
<evidence type="ECO:0000256" key="3">
    <source>
        <dbReference type="ARBA" id="ARBA00022729"/>
    </source>
</evidence>
<evidence type="ECO:0000256" key="5">
    <source>
        <dbReference type="SAM" id="SignalP"/>
    </source>
</evidence>
<comment type="similarity">
    <text evidence="1 4">Belongs to the bacterial solute-binding protein 3 family.</text>
</comment>
<proteinExistence type="inferred from homology"/>
<gene>
    <name evidence="7" type="ORF">ABNN70_05790</name>
</gene>
<dbReference type="InterPro" id="IPR001638">
    <property type="entry name" value="Solute-binding_3/MltF_N"/>
</dbReference>
<organism evidence="7">
    <name type="scientific">Sporolactobacillus sp. Y61</name>
    <dbReference type="NCBI Taxonomy" id="3160863"/>
    <lineage>
        <taxon>Bacteria</taxon>
        <taxon>Bacillati</taxon>
        <taxon>Bacillota</taxon>
        <taxon>Bacilli</taxon>
        <taxon>Bacillales</taxon>
        <taxon>Sporolactobacillaceae</taxon>
        <taxon>Sporolactobacillus</taxon>
    </lineage>
</organism>
<dbReference type="Gene3D" id="3.40.190.10">
    <property type="entry name" value="Periplasmic binding protein-like II"/>
    <property type="match status" value="2"/>
</dbReference>
<feature type="domain" description="Solute-binding protein family 3/N-terminal" evidence="6">
    <location>
        <begin position="53"/>
        <end position="281"/>
    </location>
</feature>
<dbReference type="EMBL" id="CP159510">
    <property type="protein sequence ID" value="XCJ17974.1"/>
    <property type="molecule type" value="Genomic_DNA"/>
</dbReference>
<evidence type="ECO:0000256" key="2">
    <source>
        <dbReference type="ARBA" id="ARBA00022448"/>
    </source>
</evidence>
<dbReference type="RefSeq" id="WP_353949058.1">
    <property type="nucleotide sequence ID" value="NZ_CP159510.1"/>
</dbReference>
<feature type="signal peptide" evidence="5">
    <location>
        <begin position="1"/>
        <end position="23"/>
    </location>
</feature>
<reference evidence="7" key="1">
    <citation type="submission" date="2024-06" db="EMBL/GenBank/DDBJ databases">
        <authorList>
            <person name="Fan A."/>
            <person name="Zhang F.Y."/>
            <person name="Zhang L."/>
        </authorList>
    </citation>
    <scope>NUCLEOTIDE SEQUENCE</scope>
    <source>
        <strain evidence="7">Y61</strain>
    </source>
</reference>
<dbReference type="PANTHER" id="PTHR30085">
    <property type="entry name" value="AMINO ACID ABC TRANSPORTER PERMEASE"/>
    <property type="match status" value="1"/>
</dbReference>
<dbReference type="InterPro" id="IPR018313">
    <property type="entry name" value="SBP_3_CS"/>
</dbReference>
<accession>A0AAU8II97</accession>
<dbReference type="PROSITE" id="PS51257">
    <property type="entry name" value="PROKAR_LIPOPROTEIN"/>
    <property type="match status" value="1"/>
</dbReference>
<dbReference type="AlphaFoldDB" id="A0AAU8II97"/>
<sequence>MRKKNTLFTLVAGMFLILGFVLAGCSSSDTNNSKGGGGSSKGKILAAVKDRGKVVVGVNNALPGFGYVNEEGKYEGFDVDFGKALAAAIFDDPDAIEFRPLSADERFTALQSGDIDVLIRNTTWTTSRDTDNGANFGPVTFYDGQGIMVPKKSGIKSLKDLEGARIGVQTGTTTELNLADQFRKLGIKYEPVVFNDADSLVTAYEKGSVDAWTTDKSGLVSRQSTLSDPNEHVILDATLSKEPLGPSVAQGDDQWYDIVTWVTYATMEAEELGINSKNVDDFKGSKDPVVRRLLGAEGGLGKMLGLTDDFAYRVIKHVGNYSEIYNRNLGPDTVFHLERGQNESWTNGGLLYSPPFR</sequence>
<dbReference type="PANTHER" id="PTHR30085:SF7">
    <property type="entry name" value="AMINO-ACID ABC TRANSPORTER-BINDING PROTEIN YHDW-RELATED"/>
    <property type="match status" value="1"/>
</dbReference>
<dbReference type="Pfam" id="PF00497">
    <property type="entry name" value="SBP_bac_3"/>
    <property type="match status" value="1"/>
</dbReference>
<dbReference type="InterPro" id="IPR051455">
    <property type="entry name" value="Bact_solute-bind_prot3"/>
</dbReference>